<dbReference type="EMBL" id="JAGMUV010000040">
    <property type="protein sequence ID" value="KAH7111625.1"/>
    <property type="molecule type" value="Genomic_DNA"/>
</dbReference>
<evidence type="ECO:0000256" key="1">
    <source>
        <dbReference type="SAM" id="Coils"/>
    </source>
</evidence>
<evidence type="ECO:0000313" key="3">
    <source>
        <dbReference type="EMBL" id="KAH7111625.1"/>
    </source>
</evidence>
<sequence>MARSSSAKPPNGTNTNSTRRTSNLTPSQLARKRANDREAQRALRARNRDYVKTLERELEGLKSRFRTLEELLRRKMALEDELLRLKEEIDLSVTSLTSSTREAVYDDNPNTSTGAIRSPRASPSPPEDYGSLPDCSQQYVPLPNNCESWANTVPVPSNVSSPSSSANTDDYGAGYIPTSVPASMLPSNNTSTSSISAVGTHKDIKMQYKDVDHPGMSTPRRERELRKIEMDMWIANAVDFADASFRLANQSMQGVPNPYMQSQQQQFQYQQHLEHQQDQHQQQQQHQQPAWNMYPAVYYLQAQSSVH</sequence>
<dbReference type="AlphaFoldDB" id="A0A9P9D2N8"/>
<dbReference type="InterPro" id="IPR046347">
    <property type="entry name" value="bZIP_sf"/>
</dbReference>
<keyword evidence="4" id="KW-1185">Reference proteome</keyword>
<organism evidence="3 4">
    <name type="scientific">Dactylonectria macrodidyma</name>
    <dbReference type="NCBI Taxonomy" id="307937"/>
    <lineage>
        <taxon>Eukaryota</taxon>
        <taxon>Fungi</taxon>
        <taxon>Dikarya</taxon>
        <taxon>Ascomycota</taxon>
        <taxon>Pezizomycotina</taxon>
        <taxon>Sordariomycetes</taxon>
        <taxon>Hypocreomycetidae</taxon>
        <taxon>Hypocreales</taxon>
        <taxon>Nectriaceae</taxon>
        <taxon>Dactylonectria</taxon>
    </lineage>
</organism>
<dbReference type="Proteomes" id="UP000738349">
    <property type="component" value="Unassembled WGS sequence"/>
</dbReference>
<dbReference type="GO" id="GO:0003700">
    <property type="term" value="F:DNA-binding transcription factor activity"/>
    <property type="evidence" value="ECO:0007669"/>
    <property type="project" value="InterPro"/>
</dbReference>
<feature type="compositionally biased region" description="Basic and acidic residues" evidence="2">
    <location>
        <begin position="33"/>
        <end position="48"/>
    </location>
</feature>
<dbReference type="Gene3D" id="1.20.5.170">
    <property type="match status" value="1"/>
</dbReference>
<feature type="region of interest" description="Disordered" evidence="2">
    <location>
        <begin position="96"/>
        <end position="136"/>
    </location>
</feature>
<evidence type="ECO:0000256" key="2">
    <source>
        <dbReference type="SAM" id="MobiDB-lite"/>
    </source>
</evidence>
<feature type="compositionally biased region" description="Low complexity" evidence="2">
    <location>
        <begin position="9"/>
        <end position="27"/>
    </location>
</feature>
<feature type="region of interest" description="Disordered" evidence="2">
    <location>
        <begin position="1"/>
        <end position="48"/>
    </location>
</feature>
<proteinExistence type="predicted"/>
<keyword evidence="1" id="KW-0175">Coiled coil</keyword>
<name>A0A9P9D2N8_9HYPO</name>
<reference evidence="3" key="1">
    <citation type="journal article" date="2021" name="Nat. Commun.">
        <title>Genetic determinants of endophytism in the Arabidopsis root mycobiome.</title>
        <authorList>
            <person name="Mesny F."/>
            <person name="Miyauchi S."/>
            <person name="Thiergart T."/>
            <person name="Pickel B."/>
            <person name="Atanasova L."/>
            <person name="Karlsson M."/>
            <person name="Huettel B."/>
            <person name="Barry K.W."/>
            <person name="Haridas S."/>
            <person name="Chen C."/>
            <person name="Bauer D."/>
            <person name="Andreopoulos W."/>
            <person name="Pangilinan J."/>
            <person name="LaButti K."/>
            <person name="Riley R."/>
            <person name="Lipzen A."/>
            <person name="Clum A."/>
            <person name="Drula E."/>
            <person name="Henrissat B."/>
            <person name="Kohler A."/>
            <person name="Grigoriev I.V."/>
            <person name="Martin F.M."/>
            <person name="Hacquard S."/>
        </authorList>
    </citation>
    <scope>NUCLEOTIDE SEQUENCE</scope>
    <source>
        <strain evidence="3">MPI-CAGE-AT-0147</strain>
    </source>
</reference>
<feature type="coiled-coil region" evidence="1">
    <location>
        <begin position="51"/>
        <end position="88"/>
    </location>
</feature>
<comment type="caution">
    <text evidence="3">The sequence shown here is derived from an EMBL/GenBank/DDBJ whole genome shotgun (WGS) entry which is preliminary data.</text>
</comment>
<dbReference type="OrthoDB" id="10367377at2759"/>
<protein>
    <recommendedName>
        <fullName evidence="5">BZIP domain-containing protein</fullName>
    </recommendedName>
</protein>
<gene>
    <name evidence="3" type="ORF">EDB81DRAFT_894332</name>
</gene>
<accession>A0A9P9D2N8</accession>
<dbReference type="CDD" id="cd14688">
    <property type="entry name" value="bZIP_YAP"/>
    <property type="match status" value="1"/>
</dbReference>
<dbReference type="SUPFAM" id="SSF57959">
    <property type="entry name" value="Leucine zipper domain"/>
    <property type="match status" value="1"/>
</dbReference>
<evidence type="ECO:0000313" key="4">
    <source>
        <dbReference type="Proteomes" id="UP000738349"/>
    </source>
</evidence>
<dbReference type="PANTHER" id="PTHR37012">
    <property type="entry name" value="B-ZIP TRANSCRIPTION FACTOR (EUROFUNG)-RELATED"/>
    <property type="match status" value="1"/>
</dbReference>
<evidence type="ECO:0008006" key="5">
    <source>
        <dbReference type="Google" id="ProtNLM"/>
    </source>
</evidence>